<proteinExistence type="predicted"/>
<name>A0A0C3Q4W2_9AGAM</name>
<reference evidence="1 2" key="1">
    <citation type="submission" date="2014-04" db="EMBL/GenBank/DDBJ databases">
        <authorList>
            <consortium name="DOE Joint Genome Institute"/>
            <person name="Kuo A."/>
            <person name="Girlanda M."/>
            <person name="Perotto S."/>
            <person name="Kohler A."/>
            <person name="Nagy L.G."/>
            <person name="Floudas D."/>
            <person name="Copeland A."/>
            <person name="Barry K.W."/>
            <person name="Cichocki N."/>
            <person name="Veneault-Fourrey C."/>
            <person name="LaButti K."/>
            <person name="Lindquist E.A."/>
            <person name="Lipzen A."/>
            <person name="Lundell T."/>
            <person name="Morin E."/>
            <person name="Murat C."/>
            <person name="Sun H."/>
            <person name="Tunlid A."/>
            <person name="Henrissat B."/>
            <person name="Grigoriev I.V."/>
            <person name="Hibbett D.S."/>
            <person name="Martin F."/>
            <person name="Nordberg H.P."/>
            <person name="Cantor M.N."/>
            <person name="Hua S.X."/>
        </authorList>
    </citation>
    <scope>NUCLEOTIDE SEQUENCE [LARGE SCALE GENOMIC DNA]</scope>
    <source>
        <strain evidence="1 2">MUT 4182</strain>
    </source>
</reference>
<reference evidence="2" key="2">
    <citation type="submission" date="2015-01" db="EMBL/GenBank/DDBJ databases">
        <title>Evolutionary Origins and Diversification of the Mycorrhizal Mutualists.</title>
        <authorList>
            <consortium name="DOE Joint Genome Institute"/>
            <consortium name="Mycorrhizal Genomics Consortium"/>
            <person name="Kohler A."/>
            <person name="Kuo A."/>
            <person name="Nagy L.G."/>
            <person name="Floudas D."/>
            <person name="Copeland A."/>
            <person name="Barry K.W."/>
            <person name="Cichocki N."/>
            <person name="Veneault-Fourrey C."/>
            <person name="LaButti K."/>
            <person name="Lindquist E.A."/>
            <person name="Lipzen A."/>
            <person name="Lundell T."/>
            <person name="Morin E."/>
            <person name="Murat C."/>
            <person name="Riley R."/>
            <person name="Ohm R."/>
            <person name="Sun H."/>
            <person name="Tunlid A."/>
            <person name="Henrissat B."/>
            <person name="Grigoriev I.V."/>
            <person name="Hibbett D.S."/>
            <person name="Martin F."/>
        </authorList>
    </citation>
    <scope>NUCLEOTIDE SEQUENCE [LARGE SCALE GENOMIC DNA]</scope>
    <source>
        <strain evidence="2">MUT 4182</strain>
    </source>
</reference>
<dbReference type="AlphaFoldDB" id="A0A0C3Q4W2"/>
<dbReference type="HOGENOM" id="CLU_590782_0_0_1"/>
<organism evidence="1 2">
    <name type="scientific">Tulasnella calospora MUT 4182</name>
    <dbReference type="NCBI Taxonomy" id="1051891"/>
    <lineage>
        <taxon>Eukaryota</taxon>
        <taxon>Fungi</taxon>
        <taxon>Dikarya</taxon>
        <taxon>Basidiomycota</taxon>
        <taxon>Agaricomycotina</taxon>
        <taxon>Agaricomycetes</taxon>
        <taxon>Cantharellales</taxon>
        <taxon>Tulasnellaceae</taxon>
        <taxon>Tulasnella</taxon>
    </lineage>
</organism>
<evidence type="ECO:0000313" key="1">
    <source>
        <dbReference type="EMBL" id="KIO18401.1"/>
    </source>
</evidence>
<gene>
    <name evidence="1" type="ORF">M407DRAFT_31951</name>
</gene>
<evidence type="ECO:0000313" key="2">
    <source>
        <dbReference type="Proteomes" id="UP000054248"/>
    </source>
</evidence>
<dbReference type="OrthoDB" id="2269034at2759"/>
<dbReference type="Gene3D" id="3.80.10.10">
    <property type="entry name" value="Ribonuclease Inhibitor"/>
    <property type="match status" value="1"/>
</dbReference>
<sequence>MDATTPMIHTEFTSSTGSAYALPPEIHTDIFLHLYTNPSIPRAEHDLHNTHKLTFVMLVCKGWKDIVDGAPILWTDVWLGQRPRYIGNEDTGQWRDHIKTRFGRSGTLPLSLTIMAGYVDLEEVSHLLRQHISRCKSLVLRALKDETNWITYFQSTTPSVIYHILSSPLPTLETITIEDFARQEVSEYQCGALELDAPNLREITTLSPDIIPFPKLHSPHLFTHNSLERFSICPGWENIVPHLPRDRLSLPKLKFLNVAYTDHLWDLLQVIETPNLEHFVVNCGVADWPEEVDSVIPVMSNLRELEWYTDPDAICEQPTLRHLLRHCPNISSLSYICNEDSGADLLEDLEAGEPGDPVLAPSILLHEMQGGTLQLCPELRRLRIACASFKQIRELAFLRPMLEHVSMQYRIPGEDVVTSSKSEWLAKVSMVCQIRSKIQFEFPTNVMAVGLDLREEEGLFWNPRGNPAE</sequence>
<keyword evidence="2" id="KW-1185">Reference proteome</keyword>
<dbReference type="InterPro" id="IPR032675">
    <property type="entry name" value="LRR_dom_sf"/>
</dbReference>
<dbReference type="Proteomes" id="UP000054248">
    <property type="component" value="Unassembled WGS sequence"/>
</dbReference>
<accession>A0A0C3Q4W2</accession>
<dbReference type="SUPFAM" id="SSF52047">
    <property type="entry name" value="RNI-like"/>
    <property type="match status" value="1"/>
</dbReference>
<protein>
    <submittedName>
        <fullName evidence="1">Uncharacterized protein</fullName>
    </submittedName>
</protein>
<dbReference type="EMBL" id="KN823290">
    <property type="protein sequence ID" value="KIO18401.1"/>
    <property type="molecule type" value="Genomic_DNA"/>
</dbReference>